<dbReference type="Proteomes" id="UP001486808">
    <property type="component" value="Unassembled WGS sequence"/>
</dbReference>
<dbReference type="RefSeq" id="WP_353389879.1">
    <property type="nucleotide sequence ID" value="NZ_BAABWD010000006.1"/>
</dbReference>
<dbReference type="InterPro" id="IPR016130">
    <property type="entry name" value="Tyr_Pase_AS"/>
</dbReference>
<feature type="domain" description="Tyrosine specific protein phosphatases" evidence="4">
    <location>
        <begin position="125"/>
        <end position="177"/>
    </location>
</feature>
<dbReference type="InterPro" id="IPR000387">
    <property type="entry name" value="Tyr_Pase_dom"/>
</dbReference>
<dbReference type="SUPFAM" id="SSF52799">
    <property type="entry name" value="(Phosphotyrosine protein) phosphatases II"/>
    <property type="match status" value="1"/>
</dbReference>
<evidence type="ECO:0000313" key="6">
    <source>
        <dbReference type="Proteomes" id="UP001486808"/>
    </source>
</evidence>
<protein>
    <submittedName>
        <fullName evidence="5">Tyrosine phosphatase TpbA</fullName>
    </submittedName>
</protein>
<dbReference type="InterPro" id="IPR000340">
    <property type="entry name" value="Dual-sp_phosphatase_cat-dom"/>
</dbReference>
<dbReference type="InterPro" id="IPR029021">
    <property type="entry name" value="Prot-tyrosine_phosphatase-like"/>
</dbReference>
<dbReference type="SMART" id="SM00195">
    <property type="entry name" value="DSPc"/>
    <property type="match status" value="1"/>
</dbReference>
<keyword evidence="6" id="KW-1185">Reference proteome</keyword>
<proteinExistence type="inferred from homology"/>
<evidence type="ECO:0000256" key="3">
    <source>
        <dbReference type="ARBA" id="ARBA00022912"/>
    </source>
</evidence>
<comment type="similarity">
    <text evidence="1">Belongs to the protein-tyrosine phosphatase family.</text>
</comment>
<dbReference type="EMBL" id="BAABWD010000006">
    <property type="protein sequence ID" value="GAA6133006.1"/>
    <property type="molecule type" value="Genomic_DNA"/>
</dbReference>
<evidence type="ECO:0000256" key="2">
    <source>
        <dbReference type="ARBA" id="ARBA00022801"/>
    </source>
</evidence>
<evidence type="ECO:0000256" key="1">
    <source>
        <dbReference type="ARBA" id="ARBA00009580"/>
    </source>
</evidence>
<keyword evidence="3" id="KW-0904">Protein phosphatase</keyword>
<sequence length="238" mass="26809">MNRFKRVMRPAAWLALPLALLAIVALWRPDVLRSDEVAFPPRFLTAQAPRPTGWAQPLDEEFRFYTLSPTLYRSALPQADDVAELRARGITTVINFYQEDDAAWLTDASMARVHIPLRGDRVTDTEVISVLRAIRAGEQRGGVLVHCKHGQNRTGLITAMYRIVYDGWTREEAMAEMLEGGFGRAERMDDAVGYLNRVDLADFKQAILGGECSTNPLAWCRLRAWLAGDDERAEDYPG</sequence>
<evidence type="ECO:0000313" key="5">
    <source>
        <dbReference type="EMBL" id="GAA6133006.1"/>
    </source>
</evidence>
<reference evidence="5 6" key="1">
    <citation type="submission" date="2024-04" db="EMBL/GenBank/DDBJ databases">
        <title>Draft genome sequence of Halopseudomonas sabulinigri NBRC 116187.</title>
        <authorList>
            <person name="Miyakawa T."/>
            <person name="Kusuya Y."/>
            <person name="Miura T."/>
        </authorList>
    </citation>
    <scope>NUCLEOTIDE SEQUENCE [LARGE SCALE GENOMIC DNA]</scope>
    <source>
        <strain evidence="5 6">4NH20-0042</strain>
    </source>
</reference>
<comment type="caution">
    <text evidence="5">The sequence shown here is derived from an EMBL/GenBank/DDBJ whole genome shotgun (WGS) entry which is preliminary data.</text>
</comment>
<dbReference type="PANTHER" id="PTHR31126:SF72">
    <property type="entry name" value="DUAL SPECIFICITY PROTEIN PHOSPHATASE TPBA"/>
    <property type="match status" value="1"/>
</dbReference>
<dbReference type="Gene3D" id="3.90.190.10">
    <property type="entry name" value="Protein tyrosine phosphatase superfamily"/>
    <property type="match status" value="1"/>
</dbReference>
<dbReference type="Pfam" id="PF00782">
    <property type="entry name" value="DSPc"/>
    <property type="match status" value="1"/>
</dbReference>
<accession>A0ABP9ZU69</accession>
<evidence type="ECO:0000259" key="4">
    <source>
        <dbReference type="PROSITE" id="PS50056"/>
    </source>
</evidence>
<dbReference type="InterPro" id="IPR020422">
    <property type="entry name" value="TYR_PHOSPHATASE_DUAL_dom"/>
</dbReference>
<dbReference type="PANTHER" id="PTHR31126">
    <property type="entry name" value="TYROSINE-PROTEIN PHOSPHATASE"/>
    <property type="match status" value="1"/>
</dbReference>
<name>A0ABP9ZU69_9GAMM</name>
<keyword evidence="2" id="KW-0378">Hydrolase</keyword>
<dbReference type="PROSITE" id="PS00383">
    <property type="entry name" value="TYR_PHOSPHATASE_1"/>
    <property type="match status" value="1"/>
</dbReference>
<organism evidence="5 6">
    <name type="scientific">Halopseudomonas sabulinigri</name>
    <dbReference type="NCBI Taxonomy" id="472181"/>
    <lineage>
        <taxon>Bacteria</taxon>
        <taxon>Pseudomonadati</taxon>
        <taxon>Pseudomonadota</taxon>
        <taxon>Gammaproteobacteria</taxon>
        <taxon>Pseudomonadales</taxon>
        <taxon>Pseudomonadaceae</taxon>
        <taxon>Halopseudomonas</taxon>
    </lineage>
</organism>
<dbReference type="PROSITE" id="PS50056">
    <property type="entry name" value="TYR_PHOSPHATASE_2"/>
    <property type="match status" value="1"/>
</dbReference>
<gene>
    <name evidence="5" type="primary">tpbA</name>
    <name evidence="5" type="ORF">NBRC116187_33660</name>
</gene>